<keyword evidence="3" id="KW-0597">Phosphoprotein</keyword>
<protein>
    <recommendedName>
        <fullName evidence="2">histidine kinase</fullName>
        <ecNumber evidence="2">2.7.13.3</ecNumber>
    </recommendedName>
</protein>
<dbReference type="PANTHER" id="PTHR43711">
    <property type="entry name" value="TWO-COMPONENT HISTIDINE KINASE"/>
    <property type="match status" value="1"/>
</dbReference>
<dbReference type="Pfam" id="PF13185">
    <property type="entry name" value="GAF_2"/>
    <property type="match status" value="1"/>
</dbReference>
<reference evidence="9" key="2">
    <citation type="journal article" date="2023" name="Nat. Commun.">
        <title>Cultivation of marine bacteria of the SAR202 clade.</title>
        <authorList>
            <person name="Lim Y."/>
            <person name="Seo J.H."/>
            <person name="Giovannoni S.J."/>
            <person name="Kang I."/>
            <person name="Cho J.C."/>
        </authorList>
    </citation>
    <scope>NUCLEOTIDE SEQUENCE</scope>
    <source>
        <strain evidence="9">JH1073</strain>
    </source>
</reference>
<dbReference type="CDD" id="cd00075">
    <property type="entry name" value="HATPase"/>
    <property type="match status" value="1"/>
</dbReference>
<dbReference type="Gene3D" id="3.30.565.10">
    <property type="entry name" value="Histidine kinase-like ATPase, C-terminal domain"/>
    <property type="match status" value="1"/>
</dbReference>
<keyword evidence="4" id="KW-0808">Transferase</keyword>
<organism evidence="9 10">
    <name type="scientific">Candidatus Lucifugimonas marina</name>
    <dbReference type="NCBI Taxonomy" id="3038979"/>
    <lineage>
        <taxon>Bacteria</taxon>
        <taxon>Bacillati</taxon>
        <taxon>Chloroflexota</taxon>
        <taxon>Dehalococcoidia</taxon>
        <taxon>SAR202 cluster</taxon>
        <taxon>Candidatus Lucifugimonadales</taxon>
        <taxon>Candidatus Lucifugimonadaceae</taxon>
        <taxon>Candidatus Lucifugimonas</taxon>
    </lineage>
</organism>
<evidence type="ECO:0000256" key="3">
    <source>
        <dbReference type="ARBA" id="ARBA00022553"/>
    </source>
</evidence>
<dbReference type="GO" id="GO:0000155">
    <property type="term" value="F:phosphorelay sensor kinase activity"/>
    <property type="evidence" value="ECO:0007669"/>
    <property type="project" value="InterPro"/>
</dbReference>
<sequence>MSTGNTNLTVAEISKEFGIPESVIANAIQSHELEVVESTSEGAKISDNAKLKEWVANHHPARIYAALSGTAEVPNDERMQLLANLPFLARQLVNADYAALTLSNQDGRIVDMIVSGMSESQSKPIGHPPTGRGVLGNLDHSEAPIRLGNISSHQRSTGFPEGHPDMESMIGVGVTSDKNQDKTIRIYVTRSSGQPSFTAEEQVLIESLATFAKQALEFDTLRKAETNLRIRAEDAEKAKSEFMSMINHDLKNPLAAMQVALDMAKFTDHYPVEDLFVDLQSSLTVQRTLIDSLLDMARIGKTEQDYEFENEYPIDLMNEVVNRQRKSSLANNRTIKSNIDENLPAVRCDPIQMGRVFDNLISNALKYSESDVTVSVTKATNRSFISFVIADGGQGIPNSEIDRIFEPFERITDSNKPIEGLGLGLAICKTIVEAHDGTITYQRTEGRNGKSVFEVKLPITE</sequence>
<reference evidence="10 11" key="1">
    <citation type="submission" date="2019-11" db="EMBL/GenBank/DDBJ databases">
        <authorList>
            <person name="Cho J.-C."/>
        </authorList>
    </citation>
    <scope>NUCLEOTIDE SEQUENCE [LARGE SCALE GENOMIC DNA]</scope>
    <source>
        <strain evidence="9 10">JH1073</strain>
        <strain evidence="8 11">JH702</strain>
    </source>
</reference>
<evidence type="ECO:0000256" key="6">
    <source>
        <dbReference type="ARBA" id="ARBA00023012"/>
    </source>
</evidence>
<keyword evidence="6" id="KW-0902">Two-component regulatory system</keyword>
<dbReference type="SUPFAM" id="SSF55781">
    <property type="entry name" value="GAF domain-like"/>
    <property type="match status" value="1"/>
</dbReference>
<dbReference type="PANTHER" id="PTHR43711:SF1">
    <property type="entry name" value="HISTIDINE KINASE 1"/>
    <property type="match status" value="1"/>
</dbReference>
<dbReference type="InterPro" id="IPR005467">
    <property type="entry name" value="His_kinase_dom"/>
</dbReference>
<dbReference type="InterPro" id="IPR036097">
    <property type="entry name" value="HisK_dim/P_sf"/>
</dbReference>
<evidence type="ECO:0000313" key="11">
    <source>
        <dbReference type="Proteomes" id="UP001321249"/>
    </source>
</evidence>
<evidence type="ECO:0000313" key="9">
    <source>
        <dbReference type="EMBL" id="WFG38580.1"/>
    </source>
</evidence>
<feature type="domain" description="Histidine kinase" evidence="7">
    <location>
        <begin position="245"/>
        <end position="461"/>
    </location>
</feature>
<evidence type="ECO:0000256" key="2">
    <source>
        <dbReference type="ARBA" id="ARBA00012438"/>
    </source>
</evidence>
<dbReference type="SMART" id="SM00388">
    <property type="entry name" value="HisKA"/>
    <property type="match status" value="1"/>
</dbReference>
<dbReference type="EC" id="2.7.13.3" evidence="2"/>
<dbReference type="InterPro" id="IPR036890">
    <property type="entry name" value="HATPase_C_sf"/>
</dbReference>
<dbReference type="Gene3D" id="1.10.287.130">
    <property type="match status" value="1"/>
</dbReference>
<evidence type="ECO:0000256" key="4">
    <source>
        <dbReference type="ARBA" id="ARBA00022679"/>
    </source>
</evidence>
<dbReference type="Gene3D" id="3.30.450.40">
    <property type="match status" value="1"/>
</dbReference>
<evidence type="ECO:0000313" key="10">
    <source>
        <dbReference type="Proteomes" id="UP001219901"/>
    </source>
</evidence>
<dbReference type="SMART" id="SM00065">
    <property type="entry name" value="GAF"/>
    <property type="match status" value="1"/>
</dbReference>
<proteinExistence type="predicted"/>
<evidence type="ECO:0000256" key="1">
    <source>
        <dbReference type="ARBA" id="ARBA00000085"/>
    </source>
</evidence>
<gene>
    <name evidence="8" type="ORF">GKO46_08810</name>
    <name evidence="9" type="ORF">GKO48_02815</name>
</gene>
<reference evidence="10" key="3">
    <citation type="submission" date="2023-06" db="EMBL/GenBank/DDBJ databases">
        <title>Pangenomics reveal diversification of enzyme families and niche specialization in globally abundant SAR202 bacteria.</title>
        <authorList>
            <person name="Saw J.H.W."/>
        </authorList>
    </citation>
    <scope>NUCLEOTIDE SEQUENCE [LARGE SCALE GENOMIC DNA]</scope>
    <source>
        <strain evidence="10">JH1073</strain>
    </source>
</reference>
<keyword evidence="10" id="KW-1185">Reference proteome</keyword>
<dbReference type="Proteomes" id="UP001219901">
    <property type="component" value="Chromosome"/>
</dbReference>
<dbReference type="SUPFAM" id="SSF47384">
    <property type="entry name" value="Homodimeric domain of signal transducing histidine kinase"/>
    <property type="match status" value="1"/>
</dbReference>
<dbReference type="RefSeq" id="WP_342825239.1">
    <property type="nucleotide sequence ID" value="NZ_CP046146.1"/>
</dbReference>
<dbReference type="InterPro" id="IPR003594">
    <property type="entry name" value="HATPase_dom"/>
</dbReference>
<evidence type="ECO:0000259" key="7">
    <source>
        <dbReference type="PROSITE" id="PS50109"/>
    </source>
</evidence>
<evidence type="ECO:0000256" key="5">
    <source>
        <dbReference type="ARBA" id="ARBA00022777"/>
    </source>
</evidence>
<keyword evidence="5" id="KW-0418">Kinase</keyword>
<dbReference type="SMART" id="SM00387">
    <property type="entry name" value="HATPase_c"/>
    <property type="match status" value="1"/>
</dbReference>
<dbReference type="SUPFAM" id="SSF55874">
    <property type="entry name" value="ATPase domain of HSP90 chaperone/DNA topoisomerase II/histidine kinase"/>
    <property type="match status" value="1"/>
</dbReference>
<dbReference type="InterPro" id="IPR003661">
    <property type="entry name" value="HisK_dim/P_dom"/>
</dbReference>
<evidence type="ECO:0000313" key="8">
    <source>
        <dbReference type="EMBL" id="MDG0867170.1"/>
    </source>
</evidence>
<dbReference type="PROSITE" id="PS50109">
    <property type="entry name" value="HIS_KIN"/>
    <property type="match status" value="1"/>
</dbReference>
<dbReference type="Pfam" id="PF02518">
    <property type="entry name" value="HATPase_c"/>
    <property type="match status" value="1"/>
</dbReference>
<accession>A0AAJ5ZFV7</accession>
<comment type="catalytic activity">
    <reaction evidence="1">
        <text>ATP + protein L-histidine = ADP + protein N-phospho-L-histidine.</text>
        <dbReference type="EC" id="2.7.13.3"/>
    </reaction>
</comment>
<dbReference type="InterPro" id="IPR003018">
    <property type="entry name" value="GAF"/>
</dbReference>
<dbReference type="Pfam" id="PF00512">
    <property type="entry name" value="HisKA"/>
    <property type="match status" value="1"/>
</dbReference>
<dbReference type="InterPro" id="IPR029016">
    <property type="entry name" value="GAF-like_dom_sf"/>
</dbReference>
<dbReference type="AlphaFoldDB" id="A0AAJ5ZFV7"/>
<dbReference type="CDD" id="cd00082">
    <property type="entry name" value="HisKA"/>
    <property type="match status" value="1"/>
</dbReference>
<dbReference type="InterPro" id="IPR050736">
    <property type="entry name" value="Sensor_HK_Regulatory"/>
</dbReference>
<dbReference type="Proteomes" id="UP001321249">
    <property type="component" value="Unassembled WGS sequence"/>
</dbReference>
<dbReference type="InterPro" id="IPR004358">
    <property type="entry name" value="Sig_transdc_His_kin-like_C"/>
</dbReference>
<dbReference type="EMBL" id="WMBE01000002">
    <property type="protein sequence ID" value="MDG0867170.1"/>
    <property type="molecule type" value="Genomic_DNA"/>
</dbReference>
<dbReference type="PRINTS" id="PR00344">
    <property type="entry name" value="BCTRLSENSOR"/>
</dbReference>
<dbReference type="EMBL" id="CP046147">
    <property type="protein sequence ID" value="WFG38580.1"/>
    <property type="molecule type" value="Genomic_DNA"/>
</dbReference>
<name>A0AAJ5ZFV7_9CHLR</name>